<feature type="compositionally biased region" description="Polar residues" evidence="13">
    <location>
        <begin position="1095"/>
        <end position="1106"/>
    </location>
</feature>
<dbReference type="SUPFAM" id="SSF49764">
    <property type="entry name" value="HSP20-like chaperones"/>
    <property type="match status" value="1"/>
</dbReference>
<comment type="caution">
    <text evidence="16">The sequence shown here is derived from an EMBL/GenBank/DDBJ whole genome shotgun (WGS) entry which is preliminary data.</text>
</comment>
<dbReference type="PANTHER" id="PTHR22655">
    <property type="entry name" value="ATP-DEPENDENT RNA HELICASE TDRD12-RELATED"/>
    <property type="match status" value="1"/>
</dbReference>
<protein>
    <recommendedName>
        <fullName evidence="1">RNA helicase</fullName>
        <ecNumber evidence="1">3.6.4.13</ecNumber>
    </recommendedName>
</protein>
<accession>A0A1D2N5M6</accession>
<dbReference type="Proteomes" id="UP000094527">
    <property type="component" value="Unassembled WGS sequence"/>
</dbReference>
<feature type="compositionally biased region" description="Polar residues" evidence="13">
    <location>
        <begin position="1122"/>
        <end position="1133"/>
    </location>
</feature>
<dbReference type="GO" id="GO:0007283">
    <property type="term" value="P:spermatogenesis"/>
    <property type="evidence" value="ECO:0007669"/>
    <property type="project" value="UniProtKB-KW"/>
</dbReference>
<keyword evidence="10" id="KW-0943">RNA-mediated gene silencing</keyword>
<feature type="domain" description="Helicase ATP-binding" evidence="15">
    <location>
        <begin position="95"/>
        <end position="269"/>
    </location>
</feature>
<dbReference type="InterPro" id="IPR002999">
    <property type="entry name" value="Tudor"/>
</dbReference>
<dbReference type="GO" id="GO:0016787">
    <property type="term" value="F:hydrolase activity"/>
    <property type="evidence" value="ECO:0007669"/>
    <property type="project" value="UniProtKB-KW"/>
</dbReference>
<dbReference type="InterPro" id="IPR014001">
    <property type="entry name" value="Helicase_ATP-bd"/>
</dbReference>
<dbReference type="Pfam" id="PF00270">
    <property type="entry name" value="DEAD"/>
    <property type="match status" value="1"/>
</dbReference>
<keyword evidence="3" id="KW-0677">Repeat</keyword>
<gene>
    <name evidence="16" type="ORF">Ocin01_06105</name>
</gene>
<dbReference type="EMBL" id="LJIJ01000198">
    <property type="protein sequence ID" value="ODN00580.1"/>
    <property type="molecule type" value="Genomic_DNA"/>
</dbReference>
<evidence type="ECO:0000256" key="3">
    <source>
        <dbReference type="ARBA" id="ARBA00022737"/>
    </source>
</evidence>
<keyword evidence="6" id="KW-0378">Hydrolase</keyword>
<keyword evidence="5" id="KW-0221">Differentiation</keyword>
<keyword evidence="4" id="KW-0547">Nucleotide-binding</keyword>
<dbReference type="InterPro" id="IPR011545">
    <property type="entry name" value="DEAD/DEAH_box_helicase_dom"/>
</dbReference>
<dbReference type="Gene3D" id="2.40.50.90">
    <property type="match status" value="1"/>
</dbReference>
<dbReference type="Pfam" id="PF00567">
    <property type="entry name" value="TUDOR"/>
    <property type="match status" value="2"/>
</dbReference>
<keyword evidence="7 16" id="KW-0347">Helicase</keyword>
<dbReference type="Gene3D" id="3.40.50.300">
    <property type="entry name" value="P-loop containing nucleotide triphosphate hydrolases"/>
    <property type="match status" value="1"/>
</dbReference>
<dbReference type="AlphaFoldDB" id="A0A1D2N5M6"/>
<dbReference type="GO" id="GO:0005737">
    <property type="term" value="C:cytoplasm"/>
    <property type="evidence" value="ECO:0007669"/>
    <property type="project" value="UniProtKB-ARBA"/>
</dbReference>
<organism evidence="16 17">
    <name type="scientific">Orchesella cincta</name>
    <name type="common">Springtail</name>
    <name type="synonym">Podura cincta</name>
    <dbReference type="NCBI Taxonomy" id="48709"/>
    <lineage>
        <taxon>Eukaryota</taxon>
        <taxon>Metazoa</taxon>
        <taxon>Ecdysozoa</taxon>
        <taxon>Arthropoda</taxon>
        <taxon>Hexapoda</taxon>
        <taxon>Collembola</taxon>
        <taxon>Entomobryomorpha</taxon>
        <taxon>Entomobryoidea</taxon>
        <taxon>Orchesellidae</taxon>
        <taxon>Orchesellinae</taxon>
        <taxon>Orchesella</taxon>
    </lineage>
</organism>
<dbReference type="GO" id="GO:0003676">
    <property type="term" value="F:nucleic acid binding"/>
    <property type="evidence" value="ECO:0007669"/>
    <property type="project" value="InterPro"/>
</dbReference>
<evidence type="ECO:0000256" key="5">
    <source>
        <dbReference type="ARBA" id="ARBA00022782"/>
    </source>
</evidence>
<dbReference type="GO" id="GO:0005524">
    <property type="term" value="F:ATP binding"/>
    <property type="evidence" value="ECO:0007669"/>
    <property type="project" value="UniProtKB-KW"/>
</dbReference>
<dbReference type="GO" id="GO:0031047">
    <property type="term" value="P:regulatory ncRNA-mediated gene silencing"/>
    <property type="evidence" value="ECO:0007669"/>
    <property type="project" value="UniProtKB-KW"/>
</dbReference>
<dbReference type="GO" id="GO:0003724">
    <property type="term" value="F:RNA helicase activity"/>
    <property type="evidence" value="ECO:0007669"/>
    <property type="project" value="UniProtKB-EC"/>
</dbReference>
<dbReference type="SMART" id="SM00333">
    <property type="entry name" value="TUDOR"/>
    <property type="match status" value="2"/>
</dbReference>
<dbReference type="EC" id="3.6.4.13" evidence="1"/>
<evidence type="ECO:0000256" key="6">
    <source>
        <dbReference type="ARBA" id="ARBA00022801"/>
    </source>
</evidence>
<evidence type="ECO:0000313" key="17">
    <source>
        <dbReference type="Proteomes" id="UP000094527"/>
    </source>
</evidence>
<feature type="region of interest" description="Disordered" evidence="13">
    <location>
        <begin position="1076"/>
        <end position="1133"/>
    </location>
</feature>
<sequence>MDHVKLKRDLDKLKLESQQKLLFVSETGNLKSAYQSLEELHLHPDIIARLNQLQFGAKYIDDDYLLRIVWSNIVGGSDSVIVAQEISPRSKFRRTLSYLLPILRLLTMNTHESPVPSYSKTNASLGPQALLVCSSVTTALTFEKNLKRLLEGTSVPLKVRLVHTGMTDWKELNSVDILITNVLSICQLMRGREGHKNSTTVNLQRLKYLVMDEVDGYLKLESHILGCLIESATLKHVQKFHVQFVICGSTWTPELKAFHLSMIKKGRTPNLYIEPLAEILNFAEATWQVDYAPDDSKRFERLKETLTQRMASHARCIIACSTFSVAVSILGVCKECNVMSKIVSSELNELATENASEIPTETEVLIVTDDMVSLGLISDCTYMLSFDSSREIPTQSESVERMRLLHIWNALPTLVNTDNWMIQKPVAHFLMTGQEPNFLRFFRFSKNLVNNVYDPELETFGNKLLDEDMHKRPVCKGVELFGYCNAAPGATCSFRHDFMASDFENLANAPFYGEIEFALTECLSPSEYRGTLLTHYEYKQGQRLLLKSFKDETSTRTALLKEHYATYGNKKFPSSFNKENVYAFWSQSEETYKRVKIIGKLPRTVGVDNSDIVNLYCVDSGNTLTASVSDLLSIPKEIASWPPLALRVILTNICPPSREPEYTSEHINIVGTLAKHSTIRAKVELSFVLLSRGETVWVSPMITKTEDKSLGTTSIRPNLIRYLAASLNSGHQDYLIESVRALGTNYHGHKHLPIDMPKRKCTDEIFDLSRPDNTIQWAHLEQSTEDEVIPLRIKTTFGINPWTFYGANVKHRKLLYTLEDELHDWVEAQDRNEYVEFFEMLRPNSIVAAKDADGRWERAMILDMDRQGDQPQYELFSVDFGELYIDTEENIFPIATKFVTRLPFQVVALSLEHVRPRDKSELWSTEEKDAFLDLIIPNGDSVFLDVAVSCKVVGVESPPPCNYYMAVALLNSEELGSKLVRNGMAEMVHCIPRLADALQNKLNSTLDEASSVDVSDLIDNGEESDTDNQPTFEEFLQRFDVCANFSDNPKSSGEKNRVVEDIKAIVKSSLGIQSFKQPQNASEAHVQEADATPIDPSSSHTISDINGTVDEPDSIAIPTAGPSPSTSFEQPTESEDSLLSPTLYWSQSTSEVFLTVKLPEIQAYIVHILMDCRTIQFKTLNPPNYGFELKLFEICTNHNELLTNQQLKIRLKKKFPCNWTRLLFDSDTKLPWIQEDPDYLQNASKDTKIRFGLVRPVHTRMFYL</sequence>
<dbReference type="PROSITE" id="PS51192">
    <property type="entry name" value="HELICASE_ATP_BIND_1"/>
    <property type="match status" value="1"/>
</dbReference>
<dbReference type="GO" id="GO:0051321">
    <property type="term" value="P:meiotic cell cycle"/>
    <property type="evidence" value="ECO:0007669"/>
    <property type="project" value="UniProtKB-KW"/>
</dbReference>
<evidence type="ECO:0000256" key="4">
    <source>
        <dbReference type="ARBA" id="ARBA00022741"/>
    </source>
</evidence>
<evidence type="ECO:0000256" key="8">
    <source>
        <dbReference type="ARBA" id="ARBA00022840"/>
    </source>
</evidence>
<dbReference type="STRING" id="48709.A0A1D2N5M6"/>
<evidence type="ECO:0000256" key="11">
    <source>
        <dbReference type="ARBA" id="ARBA00023254"/>
    </source>
</evidence>
<evidence type="ECO:0000259" key="15">
    <source>
        <dbReference type="PROSITE" id="PS51192"/>
    </source>
</evidence>
<comment type="catalytic activity">
    <reaction evidence="12">
        <text>ATP + H2O = ADP + phosphate + H(+)</text>
        <dbReference type="Rhea" id="RHEA:13065"/>
        <dbReference type="ChEBI" id="CHEBI:15377"/>
        <dbReference type="ChEBI" id="CHEBI:15378"/>
        <dbReference type="ChEBI" id="CHEBI:30616"/>
        <dbReference type="ChEBI" id="CHEBI:43474"/>
        <dbReference type="ChEBI" id="CHEBI:456216"/>
        <dbReference type="EC" id="3.6.4.13"/>
    </reaction>
</comment>
<name>A0A1D2N5M6_ORCCI</name>
<dbReference type="PANTHER" id="PTHR22655:SF2">
    <property type="entry name" value="ATP-DEPENDENT RNA HELICASE TDRD12-RELATED"/>
    <property type="match status" value="1"/>
</dbReference>
<evidence type="ECO:0000256" key="13">
    <source>
        <dbReference type="SAM" id="MobiDB-lite"/>
    </source>
</evidence>
<evidence type="ECO:0000256" key="2">
    <source>
        <dbReference type="ARBA" id="ARBA00022473"/>
    </source>
</evidence>
<dbReference type="InterPro" id="IPR035437">
    <property type="entry name" value="SNase_OB-fold_sf"/>
</dbReference>
<keyword evidence="8" id="KW-0067">ATP-binding</keyword>
<dbReference type="OrthoDB" id="249932at2759"/>
<feature type="domain" description="Tudor" evidence="14">
    <location>
        <begin position="839"/>
        <end position="901"/>
    </location>
</feature>
<dbReference type="GO" id="GO:0042078">
    <property type="term" value="P:germ-line stem cell division"/>
    <property type="evidence" value="ECO:0007669"/>
    <property type="project" value="TreeGrafter"/>
</dbReference>
<dbReference type="Gene3D" id="2.30.30.140">
    <property type="match status" value="2"/>
</dbReference>
<evidence type="ECO:0000256" key="9">
    <source>
        <dbReference type="ARBA" id="ARBA00022871"/>
    </source>
</evidence>
<evidence type="ECO:0000256" key="10">
    <source>
        <dbReference type="ARBA" id="ARBA00023158"/>
    </source>
</evidence>
<keyword evidence="2" id="KW-0217">Developmental protein</keyword>
<reference evidence="16 17" key="1">
    <citation type="journal article" date="2016" name="Genome Biol. Evol.">
        <title>Gene Family Evolution Reflects Adaptation to Soil Environmental Stressors in the Genome of the Collembolan Orchesella cincta.</title>
        <authorList>
            <person name="Faddeeva-Vakhrusheva A."/>
            <person name="Derks M.F."/>
            <person name="Anvar S.Y."/>
            <person name="Agamennone V."/>
            <person name="Suring W."/>
            <person name="Smit S."/>
            <person name="van Straalen N.M."/>
            <person name="Roelofs D."/>
        </authorList>
    </citation>
    <scope>NUCLEOTIDE SEQUENCE [LARGE SCALE GENOMIC DNA]</scope>
    <source>
        <tissue evidence="16">Mixed pool</tissue>
    </source>
</reference>
<keyword evidence="9" id="KW-0744">Spermatogenesis</keyword>
<proteinExistence type="predicted"/>
<dbReference type="PROSITE" id="PS50304">
    <property type="entry name" value="TUDOR"/>
    <property type="match status" value="1"/>
</dbReference>
<evidence type="ECO:0000259" key="14">
    <source>
        <dbReference type="PROSITE" id="PS50304"/>
    </source>
</evidence>
<dbReference type="SUPFAM" id="SSF63748">
    <property type="entry name" value="Tudor/PWWP/MBT"/>
    <property type="match status" value="2"/>
</dbReference>
<evidence type="ECO:0000256" key="7">
    <source>
        <dbReference type="ARBA" id="ARBA00022806"/>
    </source>
</evidence>
<dbReference type="Gene3D" id="2.60.40.790">
    <property type="match status" value="1"/>
</dbReference>
<evidence type="ECO:0000256" key="1">
    <source>
        <dbReference type="ARBA" id="ARBA00012552"/>
    </source>
</evidence>
<dbReference type="InterPro" id="IPR027417">
    <property type="entry name" value="P-loop_NTPase"/>
</dbReference>
<keyword evidence="17" id="KW-1185">Reference proteome</keyword>
<dbReference type="SUPFAM" id="SSF52540">
    <property type="entry name" value="P-loop containing nucleoside triphosphate hydrolases"/>
    <property type="match status" value="1"/>
</dbReference>
<evidence type="ECO:0000256" key="12">
    <source>
        <dbReference type="ARBA" id="ARBA00047984"/>
    </source>
</evidence>
<evidence type="ECO:0000313" key="16">
    <source>
        <dbReference type="EMBL" id="ODN00580.1"/>
    </source>
</evidence>
<keyword evidence="11" id="KW-0469">Meiosis</keyword>
<dbReference type="InterPro" id="IPR008978">
    <property type="entry name" value="HSP20-like_chaperone"/>
</dbReference>